<keyword evidence="3" id="KW-0805">Transcription regulation</keyword>
<dbReference type="OrthoDB" id="9804020at2"/>
<dbReference type="InterPro" id="IPR051446">
    <property type="entry name" value="HTH_trans_reg/aminotransferase"/>
</dbReference>
<dbReference type="Gene3D" id="1.10.10.10">
    <property type="entry name" value="Winged helix-like DNA-binding domain superfamily/Winged helix DNA-binding domain"/>
    <property type="match status" value="1"/>
</dbReference>
<dbReference type="AlphaFoldDB" id="A0A192A697"/>
<dbReference type="STRING" id="190721.ACS15_5595"/>
<dbReference type="InterPro" id="IPR015421">
    <property type="entry name" value="PyrdxlP-dep_Trfase_major"/>
</dbReference>
<evidence type="ECO:0000256" key="5">
    <source>
        <dbReference type="ARBA" id="ARBA00023163"/>
    </source>
</evidence>
<dbReference type="GO" id="GO:0003677">
    <property type="term" value="F:DNA binding"/>
    <property type="evidence" value="ECO:0007669"/>
    <property type="project" value="UniProtKB-KW"/>
</dbReference>
<dbReference type="InterPro" id="IPR004839">
    <property type="entry name" value="Aminotransferase_I/II_large"/>
</dbReference>
<dbReference type="GO" id="GO:0003700">
    <property type="term" value="F:DNA-binding transcription factor activity"/>
    <property type="evidence" value="ECO:0007669"/>
    <property type="project" value="InterPro"/>
</dbReference>
<dbReference type="InterPro" id="IPR015422">
    <property type="entry name" value="PyrdxlP-dep_Trfase_small"/>
</dbReference>
<dbReference type="Gene3D" id="3.40.640.10">
    <property type="entry name" value="Type I PLP-dependent aspartate aminotransferase-like (Major domain)"/>
    <property type="match status" value="1"/>
</dbReference>
<name>A0A192A697_9RALS</name>
<keyword evidence="2" id="KW-0663">Pyridoxal phosphate</keyword>
<dbReference type="InterPro" id="IPR036390">
    <property type="entry name" value="WH_DNA-bd_sf"/>
</dbReference>
<organism evidence="6 7">
    <name type="scientific">Ralstonia insidiosa</name>
    <dbReference type="NCBI Taxonomy" id="190721"/>
    <lineage>
        <taxon>Bacteria</taxon>
        <taxon>Pseudomonadati</taxon>
        <taxon>Pseudomonadota</taxon>
        <taxon>Betaproteobacteria</taxon>
        <taxon>Burkholderiales</taxon>
        <taxon>Burkholderiaceae</taxon>
        <taxon>Ralstonia</taxon>
    </lineage>
</organism>
<comment type="similarity">
    <text evidence="1">In the C-terminal section; belongs to the class-I pyridoxal-phosphate-dependent aminotransferase family.</text>
</comment>
<keyword evidence="4" id="KW-0238">DNA-binding</keyword>
<protein>
    <submittedName>
        <fullName evidence="6">GntR family transcriptional regulator</fullName>
    </submittedName>
</protein>
<keyword evidence="5" id="KW-0804">Transcription</keyword>
<evidence type="ECO:0000256" key="1">
    <source>
        <dbReference type="ARBA" id="ARBA00005384"/>
    </source>
</evidence>
<evidence type="ECO:0000256" key="4">
    <source>
        <dbReference type="ARBA" id="ARBA00023125"/>
    </source>
</evidence>
<evidence type="ECO:0000313" key="6">
    <source>
        <dbReference type="EMBL" id="ANJ75868.1"/>
    </source>
</evidence>
<dbReference type="CDD" id="cd07377">
    <property type="entry name" value="WHTH_GntR"/>
    <property type="match status" value="1"/>
</dbReference>
<dbReference type="PROSITE" id="PS50949">
    <property type="entry name" value="HTH_GNTR"/>
    <property type="match status" value="1"/>
</dbReference>
<gene>
    <name evidence="6" type="ORF">A9Y76_25750</name>
</gene>
<dbReference type="EMBL" id="CP016023">
    <property type="protein sequence ID" value="ANJ75868.1"/>
    <property type="molecule type" value="Genomic_DNA"/>
</dbReference>
<dbReference type="GO" id="GO:0030170">
    <property type="term" value="F:pyridoxal phosphate binding"/>
    <property type="evidence" value="ECO:0007669"/>
    <property type="project" value="InterPro"/>
</dbReference>
<dbReference type="RefSeq" id="WP_064808755.1">
    <property type="nucleotide sequence ID" value="NZ_CP016023.1"/>
</dbReference>
<accession>A0A192A697</accession>
<sequence>MTQARYQPLVDALAAQIRSGDLLPGTRLPTHRRLAEHHGIALVTATRVYAELEAMGLVSGEVGRGTFVREAVLPRGLGVDQQAVAAGVVDLNFNYPSLPGQAQLLSRALRQLAAQGDLEALLRYAPHGGRPHERACVARHLARKGLTLEPDNVLIVDGAQHGLAVTVMALLKPGDVVAVDALTYPGFKVLAEMLHLELAPVPAAGQGMDLDALERVCTRRRVRAVYVMPTLHNPLGWVSGIAWRRRLAAIVRRHGLIVIEDAAYAFLAEDAPTPLAALAPEATVYVSGLSKSVATGLRFGFVAAPAAWVHKLERAIRATTWNTPAVVTALACAWLDDGTVNRLEAEKRRDAAERQAIARKALAGLTLISHPASYFVWLVLPPEVRADHVAAVLQADGISVSTAEPFATSKQVPHAVRLALGSVALDRLQAVLHVVRQRIEEQIDR</sequence>
<dbReference type="SMART" id="SM00345">
    <property type="entry name" value="HTH_GNTR"/>
    <property type="match status" value="1"/>
</dbReference>
<proteinExistence type="inferred from homology"/>
<dbReference type="CDD" id="cd00609">
    <property type="entry name" value="AAT_like"/>
    <property type="match status" value="1"/>
</dbReference>
<dbReference type="SUPFAM" id="SSF53383">
    <property type="entry name" value="PLP-dependent transferases"/>
    <property type="match status" value="1"/>
</dbReference>
<dbReference type="InterPro" id="IPR015424">
    <property type="entry name" value="PyrdxlP-dep_Trfase"/>
</dbReference>
<dbReference type="Gene3D" id="3.90.1150.10">
    <property type="entry name" value="Aspartate Aminotransferase, domain 1"/>
    <property type="match status" value="1"/>
</dbReference>
<dbReference type="PANTHER" id="PTHR46577">
    <property type="entry name" value="HTH-TYPE TRANSCRIPTIONAL REGULATORY PROTEIN GABR"/>
    <property type="match status" value="1"/>
</dbReference>
<dbReference type="InterPro" id="IPR036388">
    <property type="entry name" value="WH-like_DNA-bd_sf"/>
</dbReference>
<dbReference type="GeneID" id="61529453"/>
<evidence type="ECO:0000256" key="2">
    <source>
        <dbReference type="ARBA" id="ARBA00022898"/>
    </source>
</evidence>
<evidence type="ECO:0000313" key="7">
    <source>
        <dbReference type="Proteomes" id="UP000078572"/>
    </source>
</evidence>
<dbReference type="PANTHER" id="PTHR46577:SF1">
    <property type="entry name" value="HTH-TYPE TRANSCRIPTIONAL REGULATORY PROTEIN GABR"/>
    <property type="match status" value="1"/>
</dbReference>
<reference evidence="7" key="1">
    <citation type="submission" date="2016-06" db="EMBL/GenBank/DDBJ databases">
        <authorList>
            <person name="Xu Y."/>
            <person name="Nagy A."/>
            <person name="Yan X."/>
            <person name="Kim S.W."/>
            <person name="Haley B."/>
            <person name="Liu N.T."/>
            <person name="Nou X."/>
        </authorList>
    </citation>
    <scope>NUCLEOTIDE SEQUENCE [LARGE SCALE GENOMIC DNA]</scope>
    <source>
        <strain evidence="7">ATCC 49129</strain>
    </source>
</reference>
<keyword evidence="7" id="KW-1185">Reference proteome</keyword>
<dbReference type="Pfam" id="PF00392">
    <property type="entry name" value="GntR"/>
    <property type="match status" value="1"/>
</dbReference>
<dbReference type="SUPFAM" id="SSF46785">
    <property type="entry name" value="Winged helix' DNA-binding domain"/>
    <property type="match status" value="1"/>
</dbReference>
<dbReference type="InterPro" id="IPR000524">
    <property type="entry name" value="Tscrpt_reg_HTH_GntR"/>
</dbReference>
<dbReference type="Proteomes" id="UP000078572">
    <property type="component" value="Chromosome 2"/>
</dbReference>
<evidence type="ECO:0000256" key="3">
    <source>
        <dbReference type="ARBA" id="ARBA00023015"/>
    </source>
</evidence>
<dbReference type="Pfam" id="PF00155">
    <property type="entry name" value="Aminotran_1_2"/>
    <property type="match status" value="1"/>
</dbReference>